<dbReference type="Gene3D" id="2.40.50.90">
    <property type="match status" value="1"/>
</dbReference>
<sequence>MAANRKRSGAKPARRKNSGRSGGRAATSLGLVALGAVLAFAATAWFGMPDLDRLKRSIAGVAPPAKVERTAKPERARLPAQKPDRSIETAALPVPRPSKPVPQTKRDTSPLPVVARPPAEVAPTPKADVPNAPVKAALPTAPKSATRLAGLAFPICGERAARGCVVDGDTFVLDGKAIRVADIEVPAAGDPKCRREAMLAAKAKSRLRELLSAGPLELVAASDDKDIYGRKLRTVMRDGRSIGDAMIAEGLARRPTGSRQTWCG</sequence>
<name>A0A1X7PE64_9HYPH</name>
<accession>A0A1X7PE64</accession>
<protein>
    <submittedName>
        <fullName evidence="3">Nuclease homologue</fullName>
    </submittedName>
</protein>
<feature type="compositionally biased region" description="Basic and acidic residues" evidence="1">
    <location>
        <begin position="66"/>
        <end position="87"/>
    </location>
</feature>
<gene>
    <name evidence="3" type="ORF">SAMN02982922_3955</name>
</gene>
<dbReference type="RefSeq" id="WP_244561786.1">
    <property type="nucleotide sequence ID" value="NZ_FXBL01000004.1"/>
</dbReference>
<evidence type="ECO:0000313" key="4">
    <source>
        <dbReference type="Proteomes" id="UP000193083"/>
    </source>
</evidence>
<dbReference type="Pfam" id="PF00565">
    <property type="entry name" value="SNase"/>
    <property type="match status" value="1"/>
</dbReference>
<dbReference type="SUPFAM" id="SSF50199">
    <property type="entry name" value="Staphylococcal nuclease"/>
    <property type="match status" value="1"/>
</dbReference>
<organism evidence="3 4">
    <name type="scientific">Mesorhizobium australicum</name>
    <dbReference type="NCBI Taxonomy" id="536018"/>
    <lineage>
        <taxon>Bacteria</taxon>
        <taxon>Pseudomonadati</taxon>
        <taxon>Pseudomonadota</taxon>
        <taxon>Alphaproteobacteria</taxon>
        <taxon>Hyphomicrobiales</taxon>
        <taxon>Phyllobacteriaceae</taxon>
        <taxon>Mesorhizobium</taxon>
    </lineage>
</organism>
<evidence type="ECO:0000259" key="2">
    <source>
        <dbReference type="PROSITE" id="PS50830"/>
    </source>
</evidence>
<feature type="region of interest" description="Disordered" evidence="1">
    <location>
        <begin position="1"/>
        <end position="25"/>
    </location>
</feature>
<feature type="region of interest" description="Disordered" evidence="1">
    <location>
        <begin position="60"/>
        <end position="128"/>
    </location>
</feature>
<evidence type="ECO:0000256" key="1">
    <source>
        <dbReference type="SAM" id="MobiDB-lite"/>
    </source>
</evidence>
<reference evidence="3 4" key="1">
    <citation type="submission" date="2017-04" db="EMBL/GenBank/DDBJ databases">
        <authorList>
            <person name="Afonso C.L."/>
            <person name="Miller P.J."/>
            <person name="Scott M.A."/>
            <person name="Spackman E."/>
            <person name="Goraichik I."/>
            <person name="Dimitrov K.M."/>
            <person name="Suarez D.L."/>
            <person name="Swayne D.E."/>
        </authorList>
    </citation>
    <scope>NUCLEOTIDE SEQUENCE [LARGE SCALE GENOMIC DNA]</scope>
    <source>
        <strain evidence="3 4">B5P</strain>
    </source>
</reference>
<feature type="compositionally biased region" description="Basic residues" evidence="1">
    <location>
        <begin position="1"/>
        <end position="18"/>
    </location>
</feature>
<dbReference type="Proteomes" id="UP000193083">
    <property type="component" value="Unassembled WGS sequence"/>
</dbReference>
<feature type="compositionally biased region" description="Low complexity" evidence="1">
    <location>
        <begin position="110"/>
        <end position="125"/>
    </location>
</feature>
<keyword evidence="4" id="KW-1185">Reference proteome</keyword>
<feature type="domain" description="TNase-like" evidence="2">
    <location>
        <begin position="165"/>
        <end position="253"/>
    </location>
</feature>
<dbReference type="InterPro" id="IPR035437">
    <property type="entry name" value="SNase_OB-fold_sf"/>
</dbReference>
<evidence type="ECO:0000313" key="3">
    <source>
        <dbReference type="EMBL" id="SMH49608.1"/>
    </source>
</evidence>
<dbReference type="EMBL" id="FXBL01000004">
    <property type="protein sequence ID" value="SMH49608.1"/>
    <property type="molecule type" value="Genomic_DNA"/>
</dbReference>
<dbReference type="AlphaFoldDB" id="A0A1X7PE64"/>
<dbReference type="PROSITE" id="PS50830">
    <property type="entry name" value="TNASE_3"/>
    <property type="match status" value="1"/>
</dbReference>
<dbReference type="InterPro" id="IPR016071">
    <property type="entry name" value="Staphylococal_nuclease_OB-fold"/>
</dbReference>
<proteinExistence type="predicted"/>